<evidence type="ECO:0000256" key="1">
    <source>
        <dbReference type="ARBA" id="ARBA00003937"/>
    </source>
</evidence>
<evidence type="ECO:0000256" key="3">
    <source>
        <dbReference type="ARBA" id="ARBA00008342"/>
    </source>
</evidence>
<organism evidence="16 17">
    <name type="scientific">Citrobacter koseri (strain ATCC BAA-895 / CDC 4225-83 / SGSC4696)</name>
    <dbReference type="NCBI Taxonomy" id="290338"/>
    <lineage>
        <taxon>Bacteria</taxon>
        <taxon>Pseudomonadati</taxon>
        <taxon>Pseudomonadota</taxon>
        <taxon>Gammaproteobacteria</taxon>
        <taxon>Enterobacterales</taxon>
        <taxon>Enterobacteriaceae</taxon>
        <taxon>Citrobacter</taxon>
    </lineage>
</organism>
<feature type="binding site" evidence="12">
    <location>
        <position position="57"/>
    </location>
    <ligand>
        <name>CoA</name>
        <dbReference type="ChEBI" id="CHEBI:57287"/>
    </ligand>
</feature>
<evidence type="ECO:0000256" key="11">
    <source>
        <dbReference type="ARBA" id="ARBA00049191"/>
    </source>
</evidence>
<evidence type="ECO:0000256" key="2">
    <source>
        <dbReference type="ARBA" id="ARBA00004993"/>
    </source>
</evidence>
<comment type="catalytic activity">
    <reaction evidence="10">
        <text>apo-[aryl-carrier protein] + CoA = holo-[aryl-carrier protein] + adenosine 3',5'-bisphosphate + H(+)</text>
        <dbReference type="Rhea" id="RHEA:48404"/>
        <dbReference type="Rhea" id="RHEA-COMP:15903"/>
        <dbReference type="Rhea" id="RHEA-COMP:17557"/>
        <dbReference type="ChEBI" id="CHEBI:15378"/>
        <dbReference type="ChEBI" id="CHEBI:29999"/>
        <dbReference type="ChEBI" id="CHEBI:57287"/>
        <dbReference type="ChEBI" id="CHEBI:58343"/>
        <dbReference type="ChEBI" id="CHEBI:64479"/>
    </reaction>
</comment>
<dbReference type="GO" id="GO:0009366">
    <property type="term" value="C:enterobactin synthetase complex"/>
    <property type="evidence" value="ECO:0007669"/>
    <property type="project" value="InterPro"/>
</dbReference>
<evidence type="ECO:0000256" key="7">
    <source>
        <dbReference type="ARBA" id="ARBA00023191"/>
    </source>
</evidence>
<comment type="cofactor">
    <cofactor evidence="13">
        <name>Mg(2+)</name>
        <dbReference type="ChEBI" id="CHEBI:18420"/>
    </cofactor>
</comment>
<dbReference type="Pfam" id="PF17837">
    <property type="entry name" value="4PPT_N"/>
    <property type="match status" value="1"/>
</dbReference>
<keyword evidence="7" id="KW-0259">Enterobactin biosynthesis</keyword>
<feature type="binding site" evidence="12">
    <location>
        <position position="110"/>
    </location>
    <ligand>
        <name>CoA</name>
        <dbReference type="ChEBI" id="CHEBI:57287"/>
    </ligand>
</feature>
<evidence type="ECO:0000256" key="12">
    <source>
        <dbReference type="PIRSR" id="PIRSR603542-1"/>
    </source>
</evidence>
<keyword evidence="6" id="KW-0808">Transferase</keyword>
<evidence type="ECO:0000313" key="17">
    <source>
        <dbReference type="Proteomes" id="UP000008148"/>
    </source>
</evidence>
<evidence type="ECO:0000259" key="14">
    <source>
        <dbReference type="Pfam" id="PF01648"/>
    </source>
</evidence>
<dbReference type="PANTHER" id="PTHR38096:SF1">
    <property type="entry name" value="ENTEROBACTIN SYNTHASE COMPONENT D"/>
    <property type="match status" value="1"/>
</dbReference>
<evidence type="ECO:0000256" key="10">
    <source>
        <dbReference type="ARBA" id="ARBA00049176"/>
    </source>
</evidence>
<keyword evidence="13" id="KW-0479">Metal-binding</keyword>
<reference evidence="16 17" key="1">
    <citation type="submission" date="2007-08" db="EMBL/GenBank/DDBJ databases">
        <authorList>
            <consortium name="The Citrobacter koseri Genome Sequencing Project"/>
            <person name="McClelland M."/>
            <person name="Sanderson E.K."/>
            <person name="Porwollik S."/>
            <person name="Spieth J."/>
            <person name="Clifton W.S."/>
            <person name="Latreille P."/>
            <person name="Courtney L."/>
            <person name="Wang C."/>
            <person name="Pepin K."/>
            <person name="Bhonagiri V."/>
            <person name="Nash W."/>
            <person name="Johnson M."/>
            <person name="Thiruvilangam P."/>
            <person name="Wilson R."/>
        </authorList>
    </citation>
    <scope>NUCLEOTIDE SEQUENCE [LARGE SCALE GENOMIC DNA]</scope>
    <source>
        <strain evidence="17">ATCC BAA-895 / CDC 4225-83 / SGSC4696</strain>
    </source>
</reference>
<dbReference type="HOGENOM" id="CLU_075076_1_0_6"/>
<dbReference type="AlphaFoldDB" id="A8AJM6"/>
<dbReference type="EMBL" id="CP000822">
    <property type="protein sequence ID" value="ABV13689.1"/>
    <property type="molecule type" value="Genomic_DNA"/>
</dbReference>
<feature type="domain" description="4'-phosphopantetheinyl transferase" evidence="14">
    <location>
        <begin position="106"/>
        <end position="196"/>
    </location>
</feature>
<dbReference type="RefSeq" id="WP_012133408.1">
    <property type="nucleotide sequence ID" value="NC_009792.1"/>
</dbReference>
<dbReference type="STRING" id="290338.CKO_02580"/>
<evidence type="ECO:0000256" key="9">
    <source>
        <dbReference type="ARBA" id="ARBA00031996"/>
    </source>
</evidence>
<evidence type="ECO:0000256" key="6">
    <source>
        <dbReference type="ARBA" id="ARBA00022679"/>
    </source>
</evidence>
<dbReference type="OrthoDB" id="8210607at2"/>
<evidence type="ECO:0000256" key="8">
    <source>
        <dbReference type="ARBA" id="ARBA00029894"/>
    </source>
</evidence>
<comment type="subunit">
    <text evidence="4">EntB, EntD, EntE, and EntF form a multienzyme complex called enterobactin synthase.</text>
</comment>
<dbReference type="Proteomes" id="UP000008148">
    <property type="component" value="Chromosome"/>
</dbReference>
<evidence type="ECO:0000256" key="13">
    <source>
        <dbReference type="PIRSR" id="PIRSR603542-2"/>
    </source>
</evidence>
<dbReference type="GO" id="GO:0000287">
    <property type="term" value="F:magnesium ion binding"/>
    <property type="evidence" value="ECO:0007669"/>
    <property type="project" value="InterPro"/>
</dbReference>
<dbReference type="GO" id="GO:0009239">
    <property type="term" value="P:enterobactin biosynthetic process"/>
    <property type="evidence" value="ECO:0007669"/>
    <property type="project" value="UniProtKB-UniPathway"/>
</dbReference>
<comment type="catalytic activity">
    <reaction evidence="11">
        <text>apo-[peptidyl-carrier protein] + CoA = holo-[peptidyl-carrier protein] + adenosine 3',5'-bisphosphate + H(+)</text>
        <dbReference type="Rhea" id="RHEA:46228"/>
        <dbReference type="Rhea" id="RHEA-COMP:11479"/>
        <dbReference type="Rhea" id="RHEA-COMP:11480"/>
        <dbReference type="ChEBI" id="CHEBI:15378"/>
        <dbReference type="ChEBI" id="CHEBI:29999"/>
        <dbReference type="ChEBI" id="CHEBI:57287"/>
        <dbReference type="ChEBI" id="CHEBI:58343"/>
        <dbReference type="ChEBI" id="CHEBI:64479"/>
    </reaction>
</comment>
<feature type="domain" description="4'-phosphopantetheinyl transferase N-terminal" evidence="15">
    <location>
        <begin position="43"/>
        <end position="103"/>
    </location>
</feature>
<dbReference type="GeneID" id="45136450"/>
<comment type="similarity">
    <text evidence="3">Belongs to the P-Pant transferase superfamily. EntD family.</text>
</comment>
<feature type="binding site" evidence="12">
    <location>
        <begin position="92"/>
        <end position="93"/>
    </location>
    <ligand>
        <name>CoA</name>
        <dbReference type="ChEBI" id="CHEBI:57287"/>
    </ligand>
</feature>
<feature type="binding site" evidence="13">
    <location>
        <position position="112"/>
    </location>
    <ligand>
        <name>Mg(2+)</name>
        <dbReference type="ChEBI" id="CHEBI:18420"/>
    </ligand>
</feature>
<dbReference type="SUPFAM" id="SSF56214">
    <property type="entry name" value="4'-phosphopantetheinyl transferase"/>
    <property type="match status" value="1"/>
</dbReference>
<dbReference type="NCBIfam" id="NF007604">
    <property type="entry name" value="PRK10251.1"/>
    <property type="match status" value="1"/>
</dbReference>
<keyword evidence="17" id="KW-1185">Reference proteome</keyword>
<dbReference type="UniPathway" id="UPA00017"/>
<evidence type="ECO:0000256" key="5">
    <source>
        <dbReference type="ARBA" id="ARBA00019087"/>
    </source>
</evidence>
<feature type="binding site" evidence="12">
    <location>
        <position position="49"/>
    </location>
    <ligand>
        <name>CoA</name>
        <dbReference type="ChEBI" id="CHEBI:57287"/>
    </ligand>
</feature>
<keyword evidence="13" id="KW-0460">Magnesium</keyword>
<sequence>MRNHANHLHPLSFSRHKLHLIGFDIDSFHEHDLLWLPHHAQLLPAGRKRQAEHLAGRLAAFHALTEYGHKTVPAIGDKRQPLWPEGLFGSISHSAATALAVVSLTPVGVDIEAIFTPQTAAELTSSIVDNDEQRVLQRSPLPFPLALTLAFSAKESVYKAFSDRAATLPGFASARIVSVTKTHLTMQMTSAFSPQLADCTVDISWREYDGQVITLCASAL</sequence>
<protein>
    <recommendedName>
        <fullName evidence="5">Enterobactin synthase component D</fullName>
    </recommendedName>
    <alternativeName>
        <fullName evidence="8">4'-phosphopantetheinyl transferase EntD</fullName>
    </alternativeName>
    <alternativeName>
        <fullName evidence="9">Enterochelin synthase D</fullName>
    </alternativeName>
</protein>
<dbReference type="InterPro" id="IPR003542">
    <property type="entry name" value="Enbac_synth_compD-like"/>
</dbReference>
<dbReference type="InterPro" id="IPR037143">
    <property type="entry name" value="4-PPantetheinyl_Trfase_dom_sf"/>
</dbReference>
<feature type="binding site" evidence="12">
    <location>
        <position position="159"/>
    </location>
    <ligand>
        <name>CoA</name>
        <dbReference type="ChEBI" id="CHEBI:57287"/>
    </ligand>
</feature>
<evidence type="ECO:0000259" key="15">
    <source>
        <dbReference type="Pfam" id="PF17837"/>
    </source>
</evidence>
<accession>A8AJM6</accession>
<evidence type="ECO:0000256" key="4">
    <source>
        <dbReference type="ARBA" id="ARBA00011503"/>
    </source>
</evidence>
<dbReference type="GO" id="GO:0005886">
    <property type="term" value="C:plasma membrane"/>
    <property type="evidence" value="ECO:0007669"/>
    <property type="project" value="TreeGrafter"/>
</dbReference>
<feature type="binding site" evidence="13">
    <location>
        <position position="110"/>
    </location>
    <ligand>
        <name>Mg(2+)</name>
        <dbReference type="ChEBI" id="CHEBI:18420"/>
    </ligand>
</feature>
<dbReference type="InterPro" id="IPR041354">
    <property type="entry name" value="4PPT_N"/>
</dbReference>
<dbReference type="PRINTS" id="PR01399">
    <property type="entry name" value="ENTSNTHTASED"/>
</dbReference>
<dbReference type="Pfam" id="PF01648">
    <property type="entry name" value="ACPS"/>
    <property type="match status" value="1"/>
</dbReference>
<proteinExistence type="inferred from homology"/>
<dbReference type="KEGG" id="cko:CKO_02580"/>
<evidence type="ECO:0000313" key="16">
    <source>
        <dbReference type="EMBL" id="ABV13689.1"/>
    </source>
</evidence>
<feature type="binding site" evidence="13">
    <location>
        <position position="111"/>
    </location>
    <ligand>
        <name>Mg(2+)</name>
        <dbReference type="ChEBI" id="CHEBI:18420"/>
    </ligand>
</feature>
<feature type="binding site" evidence="12">
    <location>
        <position position="155"/>
    </location>
    <ligand>
        <name>CoA</name>
        <dbReference type="ChEBI" id="CHEBI:57287"/>
    </ligand>
</feature>
<dbReference type="PANTHER" id="PTHR38096">
    <property type="entry name" value="ENTEROBACTIN SYNTHASE COMPONENT D"/>
    <property type="match status" value="1"/>
</dbReference>
<comment type="pathway">
    <text evidence="2">Siderophore biosynthesis; enterobactin biosynthesis.</text>
</comment>
<gene>
    <name evidence="16" type="ordered locus">CKO_02580</name>
</gene>
<dbReference type="InterPro" id="IPR008278">
    <property type="entry name" value="4-PPantetheinyl_Trfase_dom"/>
</dbReference>
<name>A8AJM6_CITK8</name>
<dbReference type="Gene3D" id="3.90.470.20">
    <property type="entry name" value="4'-phosphopantetheinyl transferase domain"/>
    <property type="match status" value="1"/>
</dbReference>
<comment type="function">
    <text evidence="1">Involved in the biosynthesis of the siderophore enterobactin (enterochelin), which is a macrocyclic trimeric lactone of N-(2,3-dihydroxybenzoyl)-serine. The serine trilactone serves as a scaffolding for the three catechol functionalities that provide hexadentate coordination for the tightly ligated iron(2+) atoms. Plays an essential role in the assembly of the enterobactin by catalyzing the transfer of the 4'-phosphopantetheine (Ppant) moiety from coenzyme A to the apo-domains of both EntB (ArCP domain) and EntF (PCP domain) to yield their holo-forms which make them competent for the activation of 2,3-dihydroxybenzoate (DHB) and L-serine, respectively.</text>
</comment>
<dbReference type="GO" id="GO:0008897">
    <property type="term" value="F:holo-[acyl-carrier-protein] synthase activity"/>
    <property type="evidence" value="ECO:0007669"/>
    <property type="project" value="InterPro"/>
</dbReference>